<comment type="cofactor">
    <cofactor evidence="5">
        <name>FAD</name>
        <dbReference type="ChEBI" id="CHEBI:57692"/>
    </cofactor>
</comment>
<evidence type="ECO:0000259" key="6">
    <source>
        <dbReference type="Pfam" id="PF00441"/>
    </source>
</evidence>
<evidence type="ECO:0000259" key="9">
    <source>
        <dbReference type="Pfam" id="PF22217"/>
    </source>
</evidence>
<keyword evidence="10" id="KW-1185">Reference proteome</keyword>
<dbReference type="Proteomes" id="UP000192220">
    <property type="component" value="Unplaced"/>
</dbReference>
<evidence type="ECO:0000256" key="1">
    <source>
        <dbReference type="ARBA" id="ARBA00009347"/>
    </source>
</evidence>
<dbReference type="SUPFAM" id="SSF56645">
    <property type="entry name" value="Acyl-CoA dehydrogenase NM domain-like"/>
    <property type="match status" value="1"/>
</dbReference>
<dbReference type="InterPro" id="IPR009100">
    <property type="entry name" value="AcylCoA_DH/oxidase_NM_dom_sf"/>
</dbReference>
<protein>
    <submittedName>
        <fullName evidence="11 12">Acyl-CoA dehydrogenase AidB</fullName>
    </submittedName>
</protein>
<dbReference type="KEGG" id="alim:106521724"/>
<dbReference type="SUPFAM" id="SSF47203">
    <property type="entry name" value="Acyl-CoA dehydrogenase C-terminal domain-like"/>
    <property type="match status" value="1"/>
</dbReference>
<dbReference type="RefSeq" id="XP_013869866.1">
    <property type="nucleotide sequence ID" value="XM_014014412.1"/>
</dbReference>
<dbReference type="Gene3D" id="1.20.140.10">
    <property type="entry name" value="Butyryl-CoA Dehydrogenase, subunit A, domain 3"/>
    <property type="match status" value="1"/>
</dbReference>
<evidence type="ECO:0000313" key="10">
    <source>
        <dbReference type="Proteomes" id="UP000192220"/>
    </source>
</evidence>
<evidence type="ECO:0000313" key="11">
    <source>
        <dbReference type="RefSeq" id="XP_013869866.1"/>
    </source>
</evidence>
<evidence type="ECO:0000256" key="3">
    <source>
        <dbReference type="ARBA" id="ARBA00022827"/>
    </source>
</evidence>
<dbReference type="PANTHER" id="PTHR42707:SF2">
    <property type="entry name" value="ACD11 DEHYDROGENASE"/>
    <property type="match status" value="1"/>
</dbReference>
<keyword evidence="2 5" id="KW-0285">Flavoprotein</keyword>
<organism evidence="10 11">
    <name type="scientific">Austrofundulus limnaeus</name>
    <name type="common">Annual killifish</name>
    <dbReference type="NCBI Taxonomy" id="52670"/>
    <lineage>
        <taxon>Eukaryota</taxon>
        <taxon>Metazoa</taxon>
        <taxon>Chordata</taxon>
        <taxon>Craniata</taxon>
        <taxon>Vertebrata</taxon>
        <taxon>Euteleostomi</taxon>
        <taxon>Actinopterygii</taxon>
        <taxon>Neopterygii</taxon>
        <taxon>Teleostei</taxon>
        <taxon>Neoteleostei</taxon>
        <taxon>Acanthomorphata</taxon>
        <taxon>Ovalentaria</taxon>
        <taxon>Atherinomorphae</taxon>
        <taxon>Cyprinodontiformes</taxon>
        <taxon>Rivulidae</taxon>
        <taxon>Austrofundulus</taxon>
    </lineage>
</organism>
<keyword evidence="4 5" id="KW-0560">Oxidoreductase</keyword>
<evidence type="ECO:0000256" key="5">
    <source>
        <dbReference type="RuleBase" id="RU362125"/>
    </source>
</evidence>
<dbReference type="Gene3D" id="6.10.250.600">
    <property type="match status" value="1"/>
</dbReference>
<evidence type="ECO:0000256" key="2">
    <source>
        <dbReference type="ARBA" id="ARBA00022630"/>
    </source>
</evidence>
<feature type="domain" description="Adaptive response protein AidB N-terminal" evidence="8">
    <location>
        <begin position="72"/>
        <end position="218"/>
    </location>
</feature>
<dbReference type="Pfam" id="PF02770">
    <property type="entry name" value="Acyl-CoA_dh_M"/>
    <property type="match status" value="1"/>
</dbReference>
<keyword evidence="3 5" id="KW-0274">FAD</keyword>
<proteinExistence type="inferred from homology"/>
<sequence length="629" mass="69076">MSALLNRRVAAGCCCRLWPTVSQSLVHIRTQSAAEPGTTKADEEHLWEAAAGYLPFSRARIGPFFQDQPVLKNPFLEDALLKGYLRRHLPEEAVFSDLSAFGERLAKEVDTWGRECEVNPPRLVHFDPWGRRVDHIVTSEAWKRMKDLSAREGLVAIGYEKLFGEWSRVYQMSKLYIYSPSSGLYSCPLAMTDGAAKVIQSIGLPPVCEEAFGRLTSRQPERFWTSGQWMTERQGGSDVGSGTETVAVPQTDGSYKLHGFKWFTSATDANMSLTLARAQDSRGATTPGSKGLSLFYAEVSRDEDGLLRGIEVQRLKEKLGTRQMPTAELLLDGLPAHRLSEEGRGVASIANMLTITRIHNSVSAVAGMRRVVLLARDYATRRTVFGKLLKDHPLHVQTLARMEVETRGAFLLVMELCRLLGREESGLASQLDAHLLRLLTPVVKLYTGKQAVAVISEGLESFGGQGYIEDTGLPGMLRDAQVLSIWEGTTNVLSLDVLRCVARSSGMVLHAYFTHVKSLLAGASSVSSLTPAVKAVGGALSELEEFVQVAASKGPNYLELASRDLAYSLARIYAGALLIDHACWKEASPHDTYAALRWCEQDLCLVVTKQKSGCYESSTAPLDSGLVYE</sequence>
<evidence type="ECO:0000259" key="8">
    <source>
        <dbReference type="Pfam" id="PF18158"/>
    </source>
</evidence>
<feature type="domain" description="Acyl-CoA oxidase/dehydrogenase middle" evidence="7">
    <location>
        <begin position="228"/>
        <end position="332"/>
    </location>
</feature>
<dbReference type="Pfam" id="PF00441">
    <property type="entry name" value="Acyl-CoA_dh_1"/>
    <property type="match status" value="1"/>
</dbReference>
<dbReference type="InterPro" id="IPR041504">
    <property type="entry name" value="AidB_N"/>
</dbReference>
<reference evidence="11 12" key="1">
    <citation type="submission" date="2025-04" db="UniProtKB">
        <authorList>
            <consortium name="RefSeq"/>
        </authorList>
    </citation>
    <scope>IDENTIFICATION</scope>
    <source>
        <strain evidence="11 12">Quisiro</strain>
        <tissue evidence="11 12">Liver</tissue>
    </source>
</reference>
<accession>A0A2I4BQ36</accession>
<dbReference type="Pfam" id="PF18158">
    <property type="entry name" value="AidB_N"/>
    <property type="match status" value="1"/>
</dbReference>
<dbReference type="InterPro" id="IPR006091">
    <property type="entry name" value="Acyl-CoA_Oxase/DH_mid-dom"/>
</dbReference>
<feature type="domain" description="Acyl-CoA dehydrogenase/oxidase C-terminal" evidence="6">
    <location>
        <begin position="343"/>
        <end position="499"/>
    </location>
</feature>
<feature type="domain" description="Acyl-CoA dehydrogenase 11-like C-terminal" evidence="9">
    <location>
        <begin position="507"/>
        <end position="628"/>
    </location>
</feature>
<dbReference type="PANTHER" id="PTHR42707">
    <property type="entry name" value="ACYL-COA DEHYDROGENASE"/>
    <property type="match status" value="1"/>
</dbReference>
<dbReference type="InterPro" id="IPR052904">
    <property type="entry name" value="Acyl-CoA_dehydrogenase-like"/>
</dbReference>
<comment type="similarity">
    <text evidence="1 5">Belongs to the acyl-CoA dehydrogenase family.</text>
</comment>
<dbReference type="GO" id="GO:0003995">
    <property type="term" value="F:acyl-CoA dehydrogenase activity"/>
    <property type="evidence" value="ECO:0007669"/>
    <property type="project" value="TreeGrafter"/>
</dbReference>
<dbReference type="STRING" id="52670.A0A2I4BQ36"/>
<evidence type="ECO:0000256" key="4">
    <source>
        <dbReference type="ARBA" id="ARBA00023002"/>
    </source>
</evidence>
<dbReference type="InterPro" id="IPR053998">
    <property type="entry name" value="ACDH-11_C"/>
</dbReference>
<dbReference type="AlphaFoldDB" id="A0A2I4BQ36"/>
<dbReference type="GeneID" id="106521724"/>
<dbReference type="InterPro" id="IPR036250">
    <property type="entry name" value="AcylCo_DH-like_C"/>
</dbReference>
<name>A0A2I4BQ36_AUSLI</name>
<evidence type="ECO:0000259" key="7">
    <source>
        <dbReference type="Pfam" id="PF02770"/>
    </source>
</evidence>
<dbReference type="Gene3D" id="2.40.110.20">
    <property type="match status" value="1"/>
</dbReference>
<dbReference type="Pfam" id="PF22217">
    <property type="entry name" value="ACDH-11_C"/>
    <property type="match status" value="1"/>
</dbReference>
<dbReference type="OrthoDB" id="10251155at2759"/>
<dbReference type="InterPro" id="IPR009075">
    <property type="entry name" value="AcylCo_DH/oxidase_C"/>
</dbReference>
<gene>
    <name evidence="11 12" type="primary">LOC106521724</name>
</gene>
<dbReference type="RefSeq" id="XP_013869867.1">
    <property type="nucleotide sequence ID" value="XM_014014413.1"/>
</dbReference>
<evidence type="ECO:0000313" key="12">
    <source>
        <dbReference type="RefSeq" id="XP_013869867.1"/>
    </source>
</evidence>